<keyword evidence="3" id="KW-1185">Reference proteome</keyword>
<feature type="non-terminal residue" evidence="2">
    <location>
        <position position="579"/>
    </location>
</feature>
<protein>
    <submittedName>
        <fullName evidence="2">Uncharacterized protein</fullName>
    </submittedName>
</protein>
<sequence length="579" mass="62162">SPSQSSKRERLQPTRRSPRLSSKRERLQPTRKSPRLSAKKSSASHQILPPSPKRTKGKKKERAEDLDELPYNLYSSIESLDSLVMMDDIEEEDEEMEAVYDDQTTVVTPSKEAVSAAATQGIPAAALVEQPPHVDAATKKTLPDSDSRQQAGADPAKQDLREESREGDVDGLQWVPKPASANSGNPVADAVMMDSKCLGVALLYRIKRTKKTGASVPEEDVIQLEDYDVEEPEDDQEPPTAADLHAAAAAEPTADLPAVAADESTAPDTPTEPVPDIAEQADRGAIEVDHPATPTSVPAAAGQLDLEIVEVDHPAPVIAPITPEPAANGQHDLGIIEVDQPAAVVAPTSSSSSPTEGEDADVTILEQPTTSSLRPLDKPTSSRRALRSQKRVTQSPTRGVLEKPITKRRARRNAKVTFPDQADSDVEVVEQPRAAIATAALQLQQAISTIAAFDYLGNLMAAAAGAATYYTRRIMVAHSKSKVNRRRRAREEIITVSDDDEPMDEAPPTPTDTVSSGSEEVEVIDLDNEPEEPADPSAHEEAPIAPVSSDSEEVEVIVLDDEPEEPIDPSAVNEVPVAP</sequence>
<reference evidence="3" key="1">
    <citation type="submission" date="2022-10" db="EMBL/GenBank/DDBJ databases">
        <title>Genome assembly of Pristionchus species.</title>
        <authorList>
            <person name="Yoshida K."/>
            <person name="Sommer R.J."/>
        </authorList>
    </citation>
    <scope>NUCLEOTIDE SEQUENCE [LARGE SCALE GENOMIC DNA]</scope>
    <source>
        <strain evidence="3">RS5460</strain>
    </source>
</reference>
<dbReference type="Proteomes" id="UP001328107">
    <property type="component" value="Unassembled WGS sequence"/>
</dbReference>
<feature type="region of interest" description="Disordered" evidence="1">
    <location>
        <begin position="209"/>
        <end position="297"/>
    </location>
</feature>
<feature type="region of interest" description="Disordered" evidence="1">
    <location>
        <begin position="125"/>
        <end position="187"/>
    </location>
</feature>
<feature type="compositionally biased region" description="Basic and acidic residues" evidence="1">
    <location>
        <begin position="280"/>
        <end position="290"/>
    </location>
</feature>
<dbReference type="EMBL" id="BTRK01000001">
    <property type="protein sequence ID" value="GMR33240.1"/>
    <property type="molecule type" value="Genomic_DNA"/>
</dbReference>
<feature type="compositionally biased region" description="Acidic residues" evidence="1">
    <location>
        <begin position="550"/>
        <end position="567"/>
    </location>
</feature>
<feature type="region of interest" description="Disordered" evidence="1">
    <location>
        <begin position="494"/>
        <end position="579"/>
    </location>
</feature>
<comment type="caution">
    <text evidence="2">The sequence shown here is derived from an EMBL/GenBank/DDBJ whole genome shotgun (WGS) entry which is preliminary data.</text>
</comment>
<evidence type="ECO:0000313" key="2">
    <source>
        <dbReference type="EMBL" id="GMR33240.1"/>
    </source>
</evidence>
<feature type="compositionally biased region" description="Low complexity" evidence="1">
    <location>
        <begin position="238"/>
        <end position="261"/>
    </location>
</feature>
<feature type="region of interest" description="Disordered" evidence="1">
    <location>
        <begin position="1"/>
        <end position="70"/>
    </location>
</feature>
<feature type="compositionally biased region" description="Acidic residues" evidence="1">
    <location>
        <begin position="217"/>
        <end position="237"/>
    </location>
</feature>
<dbReference type="AlphaFoldDB" id="A0AAN4ZA36"/>
<proteinExistence type="predicted"/>
<feature type="compositionally biased region" description="Basic and acidic residues" evidence="1">
    <location>
        <begin position="1"/>
        <end position="12"/>
    </location>
</feature>
<feature type="compositionally biased region" description="Basic and acidic residues" evidence="1">
    <location>
        <begin position="156"/>
        <end position="168"/>
    </location>
</feature>
<evidence type="ECO:0000256" key="1">
    <source>
        <dbReference type="SAM" id="MobiDB-lite"/>
    </source>
</evidence>
<feature type="non-terminal residue" evidence="2">
    <location>
        <position position="1"/>
    </location>
</feature>
<organism evidence="2 3">
    <name type="scientific">Pristionchus mayeri</name>
    <dbReference type="NCBI Taxonomy" id="1317129"/>
    <lineage>
        <taxon>Eukaryota</taxon>
        <taxon>Metazoa</taxon>
        <taxon>Ecdysozoa</taxon>
        <taxon>Nematoda</taxon>
        <taxon>Chromadorea</taxon>
        <taxon>Rhabditida</taxon>
        <taxon>Rhabditina</taxon>
        <taxon>Diplogasteromorpha</taxon>
        <taxon>Diplogasteroidea</taxon>
        <taxon>Neodiplogasteridae</taxon>
        <taxon>Pristionchus</taxon>
    </lineage>
</organism>
<name>A0AAN4ZA36_9BILA</name>
<feature type="compositionally biased region" description="Acidic residues" evidence="1">
    <location>
        <begin position="519"/>
        <end position="534"/>
    </location>
</feature>
<feature type="compositionally biased region" description="Low complexity" evidence="1">
    <location>
        <begin position="346"/>
        <end position="355"/>
    </location>
</feature>
<accession>A0AAN4ZA36</accession>
<feature type="region of interest" description="Disordered" evidence="1">
    <location>
        <begin position="346"/>
        <end position="398"/>
    </location>
</feature>
<gene>
    <name evidence="2" type="ORF">PMAYCL1PPCAC_03435</name>
</gene>
<evidence type="ECO:0000313" key="3">
    <source>
        <dbReference type="Proteomes" id="UP001328107"/>
    </source>
</evidence>
<feature type="compositionally biased region" description="Basic and acidic residues" evidence="1">
    <location>
        <begin position="136"/>
        <end position="147"/>
    </location>
</feature>